<dbReference type="SUPFAM" id="SSF53474">
    <property type="entry name" value="alpha/beta-Hydrolases"/>
    <property type="match status" value="1"/>
</dbReference>
<reference evidence="1 2" key="1">
    <citation type="submission" date="2023-07" db="EMBL/GenBank/DDBJ databases">
        <title>Genomic Encyclopedia of Type Strains, Phase IV (KMG-IV): sequencing the most valuable type-strain genomes for metagenomic binning, comparative biology and taxonomic classification.</title>
        <authorList>
            <person name="Goeker M."/>
        </authorList>
    </citation>
    <scope>NUCLEOTIDE SEQUENCE [LARGE SCALE GENOMIC DNA]</scope>
    <source>
        <strain evidence="1 2">DSM 12751</strain>
    </source>
</reference>
<dbReference type="Pfam" id="PF00756">
    <property type="entry name" value="Esterase"/>
    <property type="match status" value="1"/>
</dbReference>
<protein>
    <submittedName>
        <fullName evidence="1">Enterochelin esterase-like enzyme</fullName>
    </submittedName>
</protein>
<sequence>MSKPEYVKRTIIKEKINSTALNEERSFRVYLPPGYNDLLSYPVLYAQDGQDIFMFGRIATIATELILDHGLEPVIIVGIDVQKKHRTSEYAVNGEKHSAYISFVTDELIPYVESHYPVKTEKEHRLLVGDSLGGTVSLDLAMDYPELFSKVISLSGAYFEPTYDKIQEKGSLDHLMLWMLVGTDETEVETHLGTFDFLEWNRKTKELLLEKGAQIEYLEKKGEHIWGFWQKELPVALQYFLKEKDW</sequence>
<name>A0ABT9W5F8_9BACI</name>
<proteinExistence type="predicted"/>
<dbReference type="InterPro" id="IPR000801">
    <property type="entry name" value="Esterase-like"/>
</dbReference>
<dbReference type="Gene3D" id="3.40.50.1820">
    <property type="entry name" value="alpha/beta hydrolase"/>
    <property type="match status" value="1"/>
</dbReference>
<organism evidence="1 2">
    <name type="scientific">Caldalkalibacillus horti</name>
    <dbReference type="NCBI Taxonomy" id="77523"/>
    <lineage>
        <taxon>Bacteria</taxon>
        <taxon>Bacillati</taxon>
        <taxon>Bacillota</taxon>
        <taxon>Bacilli</taxon>
        <taxon>Bacillales</taxon>
        <taxon>Bacillaceae</taxon>
        <taxon>Caldalkalibacillus</taxon>
    </lineage>
</organism>
<dbReference type="PANTHER" id="PTHR48098">
    <property type="entry name" value="ENTEROCHELIN ESTERASE-RELATED"/>
    <property type="match status" value="1"/>
</dbReference>
<evidence type="ECO:0000313" key="2">
    <source>
        <dbReference type="Proteomes" id="UP001235840"/>
    </source>
</evidence>
<comment type="caution">
    <text evidence="1">The sequence shown here is derived from an EMBL/GenBank/DDBJ whole genome shotgun (WGS) entry which is preliminary data.</text>
</comment>
<gene>
    <name evidence="1" type="ORF">J2S11_004005</name>
</gene>
<dbReference type="Proteomes" id="UP001235840">
    <property type="component" value="Unassembled WGS sequence"/>
</dbReference>
<dbReference type="InterPro" id="IPR050583">
    <property type="entry name" value="Mycobacterial_A85_antigen"/>
</dbReference>
<accession>A0ABT9W5F8</accession>
<evidence type="ECO:0000313" key="1">
    <source>
        <dbReference type="EMBL" id="MDQ0168075.1"/>
    </source>
</evidence>
<dbReference type="PANTHER" id="PTHR48098:SF3">
    <property type="entry name" value="IRON(III) ENTEROBACTIN ESTERASE"/>
    <property type="match status" value="1"/>
</dbReference>
<keyword evidence="2" id="KW-1185">Reference proteome</keyword>
<dbReference type="InterPro" id="IPR029058">
    <property type="entry name" value="AB_hydrolase_fold"/>
</dbReference>
<dbReference type="EMBL" id="JAUSTY010000023">
    <property type="protein sequence ID" value="MDQ0168075.1"/>
    <property type="molecule type" value="Genomic_DNA"/>
</dbReference>
<dbReference type="RefSeq" id="WP_307397530.1">
    <property type="nucleotide sequence ID" value="NZ_BAAADK010000015.1"/>
</dbReference>